<protein>
    <submittedName>
        <fullName evidence="1">Uncharacterized protein</fullName>
    </submittedName>
</protein>
<sequence length="119" mass="13801">MSQDEISIEAIKHAVKALRKRHLLEEGAHAPAFIALSRPLVSQGSEWKDKAENLEMELQQCYKAQARLSEQLVVEVADSRASKALVQEKEAIITDLQNELTKERFFFYPYVIAMDWRYY</sequence>
<organism evidence="1">
    <name type="scientific">Davidia involucrata</name>
    <name type="common">Dove tree</name>
    <dbReference type="NCBI Taxonomy" id="16924"/>
    <lineage>
        <taxon>Eukaryota</taxon>
        <taxon>Viridiplantae</taxon>
        <taxon>Streptophyta</taxon>
        <taxon>Embryophyta</taxon>
        <taxon>Tracheophyta</taxon>
        <taxon>Spermatophyta</taxon>
        <taxon>Magnoliopsida</taxon>
        <taxon>eudicotyledons</taxon>
        <taxon>Gunneridae</taxon>
        <taxon>Pentapetalae</taxon>
        <taxon>asterids</taxon>
        <taxon>Cornales</taxon>
        <taxon>Nyssaceae</taxon>
        <taxon>Davidia</taxon>
    </lineage>
</organism>
<dbReference type="EMBL" id="GHES01023704">
    <property type="protein sequence ID" value="MPA54263.1"/>
    <property type="molecule type" value="Transcribed_RNA"/>
</dbReference>
<evidence type="ECO:0000313" key="1">
    <source>
        <dbReference type="EMBL" id="MPA54263.1"/>
    </source>
</evidence>
<dbReference type="AlphaFoldDB" id="A0A5B7AGS8"/>
<accession>A0A5B7AGS8</accession>
<dbReference type="PANTHER" id="PTHR19878:SF8">
    <property type="entry name" value="AUTOPHAGY-RELATED 16, ISOFORM F"/>
    <property type="match status" value="1"/>
</dbReference>
<gene>
    <name evidence="1" type="ORF">Din_023704</name>
</gene>
<reference evidence="1" key="1">
    <citation type="submission" date="2019-08" db="EMBL/GenBank/DDBJ databases">
        <title>Reference gene set and small RNA set construction with multiple tissues from Davidia involucrata Baill.</title>
        <authorList>
            <person name="Yang H."/>
            <person name="Zhou C."/>
            <person name="Li G."/>
            <person name="Wang J."/>
            <person name="Gao P."/>
            <person name="Wang M."/>
            <person name="Wang R."/>
            <person name="Zhao Y."/>
        </authorList>
    </citation>
    <scope>NUCLEOTIDE SEQUENCE</scope>
    <source>
        <tissue evidence="1">Mixed with DoveR01_LX</tissue>
    </source>
</reference>
<proteinExistence type="predicted"/>
<dbReference type="PANTHER" id="PTHR19878">
    <property type="entry name" value="AUTOPHAGY PROTEIN 16-LIKE"/>
    <property type="match status" value="1"/>
</dbReference>
<dbReference type="InterPro" id="IPR045160">
    <property type="entry name" value="ATG16"/>
</dbReference>
<name>A0A5B7AGS8_DAVIN</name>
<dbReference type="GO" id="GO:0000045">
    <property type="term" value="P:autophagosome assembly"/>
    <property type="evidence" value="ECO:0007669"/>
    <property type="project" value="InterPro"/>
</dbReference>